<name>A0ABQ9DW20_9PASS</name>
<accession>A0ABQ9DW20</accession>
<sequence>MVVAPLRKGIKLMQSSSQKIEVITSERNSSADATASGEGRGGAHCAAHGEAAVPLQPMEVHGGVHVHLQPLEDPKPQQVGAWRRLWLHWKPMLEQAPGRTQEEDPVLEQDCWKDL</sequence>
<feature type="region of interest" description="Disordered" evidence="1">
    <location>
        <begin position="95"/>
        <end position="115"/>
    </location>
</feature>
<reference evidence="2" key="1">
    <citation type="submission" date="2019-10" db="EMBL/GenBank/DDBJ databases">
        <authorList>
            <person name="Soares A.E.R."/>
            <person name="Aleixo A."/>
            <person name="Schneider P."/>
            <person name="Miyaki C.Y."/>
            <person name="Schneider M.P."/>
            <person name="Mello C."/>
            <person name="Vasconcelos A.T.R."/>
        </authorList>
    </citation>
    <scope>NUCLEOTIDE SEQUENCE</scope>
    <source>
        <tissue evidence="2">Muscle</tissue>
    </source>
</reference>
<feature type="compositionally biased region" description="Polar residues" evidence="1">
    <location>
        <begin position="23"/>
        <end position="33"/>
    </location>
</feature>
<feature type="region of interest" description="Disordered" evidence="1">
    <location>
        <begin position="23"/>
        <end position="46"/>
    </location>
</feature>
<keyword evidence="3" id="KW-1185">Reference proteome</keyword>
<dbReference type="Proteomes" id="UP001145742">
    <property type="component" value="Unassembled WGS sequence"/>
</dbReference>
<proteinExistence type="predicted"/>
<evidence type="ECO:0000256" key="1">
    <source>
        <dbReference type="SAM" id="MobiDB-lite"/>
    </source>
</evidence>
<evidence type="ECO:0000313" key="2">
    <source>
        <dbReference type="EMBL" id="KAJ7427602.1"/>
    </source>
</evidence>
<gene>
    <name evidence="2" type="ORF">WISP_05585</name>
</gene>
<evidence type="ECO:0000313" key="3">
    <source>
        <dbReference type="Proteomes" id="UP001145742"/>
    </source>
</evidence>
<dbReference type="EMBL" id="WHWB01031903">
    <property type="protein sequence ID" value="KAJ7427602.1"/>
    <property type="molecule type" value="Genomic_DNA"/>
</dbReference>
<organism evidence="2 3">
    <name type="scientific">Willisornis vidua</name>
    <name type="common">Xingu scale-backed antbird</name>
    <dbReference type="NCBI Taxonomy" id="1566151"/>
    <lineage>
        <taxon>Eukaryota</taxon>
        <taxon>Metazoa</taxon>
        <taxon>Chordata</taxon>
        <taxon>Craniata</taxon>
        <taxon>Vertebrata</taxon>
        <taxon>Euteleostomi</taxon>
        <taxon>Archelosauria</taxon>
        <taxon>Archosauria</taxon>
        <taxon>Dinosauria</taxon>
        <taxon>Saurischia</taxon>
        <taxon>Theropoda</taxon>
        <taxon>Coelurosauria</taxon>
        <taxon>Aves</taxon>
        <taxon>Neognathae</taxon>
        <taxon>Neoaves</taxon>
        <taxon>Telluraves</taxon>
        <taxon>Australaves</taxon>
        <taxon>Passeriformes</taxon>
        <taxon>Thamnophilidae</taxon>
        <taxon>Willisornis</taxon>
    </lineage>
</organism>
<protein>
    <submittedName>
        <fullName evidence="2">Uncharacterized protein</fullName>
    </submittedName>
</protein>
<comment type="caution">
    <text evidence="2">The sequence shown here is derived from an EMBL/GenBank/DDBJ whole genome shotgun (WGS) entry which is preliminary data.</text>
</comment>